<evidence type="ECO:0000259" key="2">
    <source>
        <dbReference type="SMART" id="SM00834"/>
    </source>
</evidence>
<keyword evidence="4" id="KW-1185">Reference proteome</keyword>
<dbReference type="InterPro" id="IPR013429">
    <property type="entry name" value="Regulatory_FmdB_Zinc_ribbon"/>
</dbReference>
<gene>
    <name evidence="3" type="ORF">J2W49_003097</name>
</gene>
<feature type="region of interest" description="Disordered" evidence="1">
    <location>
        <begin position="62"/>
        <end position="120"/>
    </location>
</feature>
<dbReference type="RefSeq" id="WP_310317876.1">
    <property type="nucleotide sequence ID" value="NZ_JAVDWU010000006.1"/>
</dbReference>
<reference evidence="3 4" key="1">
    <citation type="submission" date="2023-07" db="EMBL/GenBank/DDBJ databases">
        <title>Sorghum-associated microbial communities from plants grown in Nebraska, USA.</title>
        <authorList>
            <person name="Schachtman D."/>
        </authorList>
    </citation>
    <scope>NUCLEOTIDE SEQUENCE [LARGE SCALE GENOMIC DNA]</scope>
    <source>
        <strain evidence="3 4">4249</strain>
    </source>
</reference>
<sequence>MPIYAYKCESCGHAKDVLQKMSDDPLTVCPACGQPSFRKQLTAAGFQLKGSGWYVTDFREGSKPAATPAATEGASPAVAEPAAKGVGESNTASSPSPVAAATPPAAAKAPASASPGTSSA</sequence>
<dbReference type="Proteomes" id="UP001265700">
    <property type="component" value="Unassembled WGS sequence"/>
</dbReference>
<proteinExistence type="predicted"/>
<dbReference type="NCBIfam" id="TIGR02605">
    <property type="entry name" value="CxxC_CxxC_SSSS"/>
    <property type="match status" value="1"/>
</dbReference>
<feature type="compositionally biased region" description="Low complexity" evidence="1">
    <location>
        <begin position="91"/>
        <end position="120"/>
    </location>
</feature>
<dbReference type="PANTHER" id="PTHR34404">
    <property type="entry name" value="REGULATORY PROTEIN, FMDB FAMILY"/>
    <property type="match status" value="1"/>
</dbReference>
<name>A0ABU1WPI2_9BURK</name>
<protein>
    <submittedName>
        <fullName evidence="3">FmdB family regulatory protein</fullName>
    </submittedName>
</protein>
<dbReference type="PANTHER" id="PTHR34404:SF2">
    <property type="entry name" value="CONSERVED SERINE RICH PROTEIN"/>
    <property type="match status" value="1"/>
</dbReference>
<dbReference type="SMART" id="SM00834">
    <property type="entry name" value="CxxC_CXXC_SSSS"/>
    <property type="match status" value="1"/>
</dbReference>
<evidence type="ECO:0000313" key="4">
    <source>
        <dbReference type="Proteomes" id="UP001265700"/>
    </source>
</evidence>
<organism evidence="3 4">
    <name type="scientific">Hydrogenophaga palleronii</name>
    <dbReference type="NCBI Taxonomy" id="65655"/>
    <lineage>
        <taxon>Bacteria</taxon>
        <taxon>Pseudomonadati</taxon>
        <taxon>Pseudomonadota</taxon>
        <taxon>Betaproteobacteria</taxon>
        <taxon>Burkholderiales</taxon>
        <taxon>Comamonadaceae</taxon>
        <taxon>Hydrogenophaga</taxon>
    </lineage>
</organism>
<comment type="caution">
    <text evidence="3">The sequence shown here is derived from an EMBL/GenBank/DDBJ whole genome shotgun (WGS) entry which is preliminary data.</text>
</comment>
<feature type="domain" description="Putative regulatory protein FmdB zinc ribbon" evidence="2">
    <location>
        <begin position="1"/>
        <end position="42"/>
    </location>
</feature>
<dbReference type="EMBL" id="JAVDWU010000006">
    <property type="protein sequence ID" value="MDR7151124.1"/>
    <property type="molecule type" value="Genomic_DNA"/>
</dbReference>
<accession>A0ABU1WPI2</accession>
<evidence type="ECO:0000313" key="3">
    <source>
        <dbReference type="EMBL" id="MDR7151124.1"/>
    </source>
</evidence>
<dbReference type="Pfam" id="PF09723">
    <property type="entry name" value="Zn_ribbon_8"/>
    <property type="match status" value="1"/>
</dbReference>
<evidence type="ECO:0000256" key="1">
    <source>
        <dbReference type="SAM" id="MobiDB-lite"/>
    </source>
</evidence>